<feature type="region of interest" description="Disordered" evidence="1">
    <location>
        <begin position="1"/>
        <end position="90"/>
    </location>
</feature>
<accession>A0AAW1SXU4</accession>
<name>A0AAW1SXU4_9CHLO</name>
<evidence type="ECO:0000313" key="2">
    <source>
        <dbReference type="EMBL" id="KAK9862060.1"/>
    </source>
</evidence>
<protein>
    <submittedName>
        <fullName evidence="2">Uncharacterized protein</fullName>
    </submittedName>
</protein>
<evidence type="ECO:0000256" key="1">
    <source>
        <dbReference type="SAM" id="MobiDB-lite"/>
    </source>
</evidence>
<dbReference type="EMBL" id="JALJOV010000662">
    <property type="protein sequence ID" value="KAK9862060.1"/>
    <property type="molecule type" value="Genomic_DNA"/>
</dbReference>
<organism evidence="2 3">
    <name type="scientific">Apatococcus fuscideae</name>
    <dbReference type="NCBI Taxonomy" id="2026836"/>
    <lineage>
        <taxon>Eukaryota</taxon>
        <taxon>Viridiplantae</taxon>
        <taxon>Chlorophyta</taxon>
        <taxon>core chlorophytes</taxon>
        <taxon>Trebouxiophyceae</taxon>
        <taxon>Chlorellales</taxon>
        <taxon>Chlorellaceae</taxon>
        <taxon>Apatococcus</taxon>
    </lineage>
</organism>
<sequence>MFFGSQGQPCPPRIHPACGQQPGIRSPAQLRSNLPALGSPARENAGAQGSGQPEGDVQQQDPSRESGEDGDGCQEGAAVPCARPAQRRVPELHRRRRAQLDQMPQWLVAGLKQAGSQHRDALPCIRPQLTRLLHRHDDRFQPLALNSAHSEVEEEHTDEIAPHDQDLHLTAQDTSSRPLLKAFEYCKASLQGQAAWHQ</sequence>
<evidence type="ECO:0000313" key="3">
    <source>
        <dbReference type="Proteomes" id="UP001485043"/>
    </source>
</evidence>
<dbReference type="AlphaFoldDB" id="A0AAW1SXU4"/>
<keyword evidence="3" id="KW-1185">Reference proteome</keyword>
<dbReference type="Proteomes" id="UP001485043">
    <property type="component" value="Unassembled WGS sequence"/>
</dbReference>
<proteinExistence type="predicted"/>
<reference evidence="2 3" key="1">
    <citation type="journal article" date="2024" name="Nat. Commun.">
        <title>Phylogenomics reveals the evolutionary origins of lichenization in chlorophyte algae.</title>
        <authorList>
            <person name="Puginier C."/>
            <person name="Libourel C."/>
            <person name="Otte J."/>
            <person name="Skaloud P."/>
            <person name="Haon M."/>
            <person name="Grisel S."/>
            <person name="Petersen M."/>
            <person name="Berrin J.G."/>
            <person name="Delaux P.M."/>
            <person name="Dal Grande F."/>
            <person name="Keller J."/>
        </authorList>
    </citation>
    <scope>NUCLEOTIDE SEQUENCE [LARGE SCALE GENOMIC DNA]</scope>
    <source>
        <strain evidence="2 3">SAG 2523</strain>
    </source>
</reference>
<gene>
    <name evidence="2" type="ORF">WJX84_012051</name>
</gene>
<comment type="caution">
    <text evidence="2">The sequence shown here is derived from an EMBL/GenBank/DDBJ whole genome shotgun (WGS) entry which is preliminary data.</text>
</comment>